<dbReference type="CDD" id="cd02340">
    <property type="entry name" value="ZZ_NBR1_like"/>
    <property type="match status" value="2"/>
</dbReference>
<dbReference type="InterPro" id="IPR032350">
    <property type="entry name" value="Nbr1_FW"/>
</dbReference>
<protein>
    <recommendedName>
        <fullName evidence="6">ZZ-type domain-containing protein</fullName>
    </recommendedName>
</protein>
<dbReference type="EMBL" id="KN881675">
    <property type="protein sequence ID" value="KIY50445.1"/>
    <property type="molecule type" value="Genomic_DNA"/>
</dbReference>
<dbReference type="PROSITE" id="PS01357">
    <property type="entry name" value="ZF_ZZ_1"/>
    <property type="match status" value="1"/>
</dbReference>
<dbReference type="Proteomes" id="UP000054144">
    <property type="component" value="Unassembled WGS sequence"/>
</dbReference>
<dbReference type="PROSITE" id="PS50135">
    <property type="entry name" value="ZF_ZZ_2"/>
    <property type="match status" value="3"/>
</dbReference>
<sequence length="1523" mass="164346">MFTVKATYNGQTRKIPFPQCSFFPPYEDIQRQLQQVFPIDDDCYLVQVLFSSDASAPGQIKLAHEIRSAEQYIYCTRPYDGFSWPNATLRFMVRDGGMSPLSSTASFAHSLGSVRSDASLRSTVTASSSATVRGSGNEEPRDKTRFSLPRSSPTIDVSPSLIPPPPIIFTSSPIISSLSTPPSNRRMSNTLGSPDVPPPPQLTSAAESTPTAVPRARVCSVDSVKQEVEALLSDFRTEIQETLSKRLDEKLFEVLEVLSQSAVSAASRLDLSPAIERAPIQDAATRMNPGSSLFTPDMNSTGPSPWWSRPQSVPTVSLTSSPDAASTHGTASCLWMLCSDCARSFQGPWYACEYCGIVKCARCLESGRRHCCISSSGHMLVKHTCESCPREEMNDLDPRMSSFATRSRRERSPFVSPAEQRMVSTPFVSPMTHPPPLAPSFLQQLPPTPSTVAYPPSQPSLWRTPTFSTIVPPPPPPVPPPPPPPVPPPPPPRLVPYPSWNVTPPWGSNSWSPPPPPRPPLPPPPPPPPRLCPLQPRSWSSYIPAYPSPHAVESWSNSAWVAPSRPRPFTAVIPPYIPTTPVLSVVPPSTRSTSAASQQNDNVHPRGPDVEIPGIAPTFSVESPISSVSASRAMLFVHHGIFCDLCNETIKGVRHKCVDCLNYDLCSACMADRGPERHNPFHEFIDIRSPDDRAARSPRGVTSNGNELRPPVWSLGEQVSASVGSLSEEPGGNDPVPAPIISPSPPVPVAPSRVSHPATCDLCDSNIVGDRYKCAECPDFDTCSSCFRITLEQHPGHNFVKIRSKDDLIIRHRRNVAGFSPSLPKHSARCNSCSKVIFGVRYKCMHFDCNDFDLCADCEALPIPVHPENHPLLKIRTSCTTIPHVPRRLTLSLANEVVTPIVSPSQRSRSPVFLHYGDTNVKSARGAPSVDMPSIPGSWERSVPAPIPVTDSPPPAPRLSPVSEMFPSTELYQLGYMNNPNSDASWNNWNSGSVVSSPRVRPPPLPFSPAPSLSFGFFGPRSPCRSPPLSLWTPLHSPPLPLRTPNITDTELETHTPPLGQGAPFSPVPGLGSIDFFGPRSPRSPLLSLHSPTITNTELEYGSPEPDLSPSLHNTEFSSDMPVIPPLDDTDCTSFQPTVRFLTPESIHIPIVHTPPVYSLSLPALPTRSSLSSSNYASPEISFASGSSGPSSPAALPDVLGHLMTPGSPCVPQQSLEESETLAPVPEMVQINTGSILPSLKFFDELVPIHDFPSLPADSSSFPVETVDVISSPLPVVSQSSKSQAEFLNDVTVADGQVFPPGAVFMKAWRLRNNGPQSWSPNTSLSFVAGAALCSNLCAQTVHVGSVKAGDTVELWTGELRAPEDPGRYISYWRLKDEQNSVFGAMVWIDITVQESTEQGSSEQMSSSSVILPNPIQSVSPTAVPPPLSVHSTQASASSSTSAFCTLNPAPSECGSFSDSESDLSILGGSSAYDSDDGLWEDSRMNVRSNVKVNPASPATADNIPSSDYVVLFDTGSSGNEST</sequence>
<evidence type="ECO:0000256" key="5">
    <source>
        <dbReference type="SAM" id="MobiDB-lite"/>
    </source>
</evidence>
<gene>
    <name evidence="7" type="ORF">FISHEDRAFT_71503</name>
</gene>
<organism evidence="7 8">
    <name type="scientific">Fistulina hepatica ATCC 64428</name>
    <dbReference type="NCBI Taxonomy" id="1128425"/>
    <lineage>
        <taxon>Eukaryota</taxon>
        <taxon>Fungi</taxon>
        <taxon>Dikarya</taxon>
        <taxon>Basidiomycota</taxon>
        <taxon>Agaricomycotina</taxon>
        <taxon>Agaricomycetes</taxon>
        <taxon>Agaricomycetidae</taxon>
        <taxon>Agaricales</taxon>
        <taxon>Fistulinaceae</taxon>
        <taxon>Fistulina</taxon>
    </lineage>
</organism>
<dbReference type="Pfam" id="PF16158">
    <property type="entry name" value="N_BRCA1_IG"/>
    <property type="match status" value="1"/>
</dbReference>
<dbReference type="GO" id="GO:0008270">
    <property type="term" value="F:zinc ion binding"/>
    <property type="evidence" value="ECO:0007669"/>
    <property type="project" value="UniProtKB-KW"/>
</dbReference>
<evidence type="ECO:0000313" key="8">
    <source>
        <dbReference type="Proteomes" id="UP000054144"/>
    </source>
</evidence>
<feature type="region of interest" description="Disordered" evidence="5">
    <location>
        <begin position="441"/>
        <end position="481"/>
    </location>
</feature>
<dbReference type="Gene3D" id="3.30.60.90">
    <property type="match status" value="3"/>
</dbReference>
<evidence type="ECO:0000256" key="4">
    <source>
        <dbReference type="PROSITE-ProRule" id="PRU00228"/>
    </source>
</evidence>
<dbReference type="CDD" id="cd02249">
    <property type="entry name" value="ZZ"/>
    <property type="match status" value="1"/>
</dbReference>
<feature type="region of interest" description="Disordered" evidence="5">
    <location>
        <begin position="588"/>
        <end position="608"/>
    </location>
</feature>
<keyword evidence="2 4" id="KW-0863">Zinc-finger</keyword>
<keyword evidence="8" id="KW-1185">Reference proteome</keyword>
<evidence type="ECO:0000256" key="2">
    <source>
        <dbReference type="ARBA" id="ARBA00022771"/>
    </source>
</evidence>
<feature type="compositionally biased region" description="Pro residues" evidence="5">
    <location>
        <begin position="512"/>
        <end position="529"/>
    </location>
</feature>
<feature type="region of interest" description="Disordered" evidence="5">
    <location>
        <begin position="507"/>
        <end position="529"/>
    </location>
</feature>
<dbReference type="InterPro" id="IPR000433">
    <property type="entry name" value="Znf_ZZ"/>
</dbReference>
<dbReference type="Gene3D" id="2.60.40.10">
    <property type="entry name" value="Immunoglobulins"/>
    <property type="match status" value="1"/>
</dbReference>
<feature type="domain" description="ZZ-type" evidence="6">
    <location>
        <begin position="825"/>
        <end position="880"/>
    </location>
</feature>
<dbReference type="Pfam" id="PF00569">
    <property type="entry name" value="ZZ"/>
    <property type="match status" value="3"/>
</dbReference>
<name>A0A0D7AJD8_9AGAR</name>
<feature type="compositionally biased region" description="Polar residues" evidence="5">
    <location>
        <begin position="459"/>
        <end position="469"/>
    </location>
</feature>
<keyword evidence="1" id="KW-0479">Metal-binding</keyword>
<evidence type="ECO:0000256" key="3">
    <source>
        <dbReference type="ARBA" id="ARBA00022833"/>
    </source>
</evidence>
<feature type="compositionally biased region" description="Low complexity" evidence="5">
    <location>
        <begin position="121"/>
        <end position="135"/>
    </location>
</feature>
<dbReference type="InterPro" id="IPR043145">
    <property type="entry name" value="Znf_ZZ_sf"/>
</dbReference>
<feature type="region of interest" description="Disordered" evidence="5">
    <location>
        <begin position="689"/>
        <end position="711"/>
    </location>
</feature>
<feature type="domain" description="ZZ-type" evidence="6">
    <location>
        <begin position="755"/>
        <end position="807"/>
    </location>
</feature>
<feature type="region of interest" description="Disordered" evidence="5">
    <location>
        <begin position="118"/>
        <end position="159"/>
    </location>
</feature>
<feature type="compositionally biased region" description="Polar residues" evidence="5">
    <location>
        <begin position="202"/>
        <end position="211"/>
    </location>
</feature>
<evidence type="ECO:0000259" key="6">
    <source>
        <dbReference type="PROSITE" id="PS50135"/>
    </source>
</evidence>
<evidence type="ECO:0000256" key="1">
    <source>
        <dbReference type="ARBA" id="ARBA00022723"/>
    </source>
</evidence>
<dbReference type="InterPro" id="IPR013783">
    <property type="entry name" value="Ig-like_fold"/>
</dbReference>
<dbReference type="PANTHER" id="PTHR20930:SF0">
    <property type="entry name" value="PROTEIN ILRUN"/>
    <property type="match status" value="1"/>
</dbReference>
<dbReference type="OrthoDB" id="661148at2759"/>
<evidence type="ECO:0000313" key="7">
    <source>
        <dbReference type="EMBL" id="KIY50445.1"/>
    </source>
</evidence>
<feature type="compositionally biased region" description="Pro residues" evidence="5">
    <location>
        <begin position="471"/>
        <end position="481"/>
    </location>
</feature>
<feature type="compositionally biased region" description="Basic and acidic residues" evidence="5">
    <location>
        <begin position="136"/>
        <end position="145"/>
    </location>
</feature>
<dbReference type="SUPFAM" id="SSF57850">
    <property type="entry name" value="RING/U-box"/>
    <property type="match status" value="3"/>
</dbReference>
<dbReference type="CDD" id="cd14947">
    <property type="entry name" value="NBR1_like"/>
    <property type="match status" value="1"/>
</dbReference>
<proteinExistence type="predicted"/>
<feature type="domain" description="ZZ-type" evidence="6">
    <location>
        <begin position="638"/>
        <end position="692"/>
    </location>
</feature>
<dbReference type="PANTHER" id="PTHR20930">
    <property type="entry name" value="OVARIAN CARCINOMA ANTIGEN CA125-RELATED"/>
    <property type="match status" value="1"/>
</dbReference>
<feature type="region of interest" description="Disordered" evidence="5">
    <location>
        <begin position="178"/>
        <end position="211"/>
    </location>
</feature>
<accession>A0A0D7AJD8</accession>
<reference evidence="7 8" key="1">
    <citation type="journal article" date="2015" name="Fungal Genet. Biol.">
        <title>Evolution of novel wood decay mechanisms in Agaricales revealed by the genome sequences of Fistulina hepatica and Cylindrobasidium torrendii.</title>
        <authorList>
            <person name="Floudas D."/>
            <person name="Held B.W."/>
            <person name="Riley R."/>
            <person name="Nagy L.G."/>
            <person name="Koehler G."/>
            <person name="Ransdell A.S."/>
            <person name="Younus H."/>
            <person name="Chow J."/>
            <person name="Chiniquy J."/>
            <person name="Lipzen A."/>
            <person name="Tritt A."/>
            <person name="Sun H."/>
            <person name="Haridas S."/>
            <person name="LaButti K."/>
            <person name="Ohm R.A."/>
            <person name="Kues U."/>
            <person name="Blanchette R.A."/>
            <person name="Grigoriev I.V."/>
            <person name="Minto R.E."/>
            <person name="Hibbett D.S."/>
        </authorList>
    </citation>
    <scope>NUCLEOTIDE SEQUENCE [LARGE SCALE GENOMIC DNA]</scope>
    <source>
        <strain evidence="7 8">ATCC 64428</strain>
    </source>
</reference>
<keyword evidence="3" id="KW-0862">Zinc</keyword>
<dbReference type="SMART" id="SM00291">
    <property type="entry name" value="ZnF_ZZ"/>
    <property type="match status" value="3"/>
</dbReference>